<dbReference type="EMBL" id="JACRUL010000021">
    <property type="protein sequence ID" value="MBC5844786.1"/>
    <property type="molecule type" value="Genomic_DNA"/>
</dbReference>
<dbReference type="Proteomes" id="UP000641454">
    <property type="component" value="Unassembled WGS sequence"/>
</dbReference>
<name>A0A923MZW7_9FLAO</name>
<dbReference type="AlphaFoldDB" id="A0A923MZW7"/>
<gene>
    <name evidence="1" type="ORF">H8R25_10095</name>
</gene>
<keyword evidence="2" id="KW-1185">Reference proteome</keyword>
<protein>
    <submittedName>
        <fullName evidence="1">Uncharacterized protein</fullName>
    </submittedName>
</protein>
<sequence>MKKLISVVLLILIFFPMLLYLNPFVWGMRRLPYYQPNQKTVKLISELNRKHQLEMRVGEVIDTLWYFRDFENKKLDTLQNFELNFISNESQKVDLEQVKNYVDEFKINFMHQKYFDSITITMPYDSIIYKTKMQ</sequence>
<dbReference type="RefSeq" id="WP_187018600.1">
    <property type="nucleotide sequence ID" value="NZ_JACRUK010000021.1"/>
</dbReference>
<reference evidence="1 2" key="1">
    <citation type="submission" date="2020-08" db="EMBL/GenBank/DDBJ databases">
        <title>Description of novel Flavobacterium F-392 isolate.</title>
        <authorList>
            <person name="Saticioglu I.B."/>
            <person name="Duman M."/>
            <person name="Altun S."/>
        </authorList>
    </citation>
    <scope>NUCLEOTIDE SEQUENCE [LARGE SCALE GENOMIC DNA]</scope>
    <source>
        <strain evidence="1 2">F-392</strain>
    </source>
</reference>
<proteinExistence type="predicted"/>
<evidence type="ECO:0000313" key="2">
    <source>
        <dbReference type="Proteomes" id="UP000641454"/>
    </source>
</evidence>
<comment type="caution">
    <text evidence="1">The sequence shown here is derived from an EMBL/GenBank/DDBJ whole genome shotgun (WGS) entry which is preliminary data.</text>
</comment>
<organism evidence="1 2">
    <name type="scientific">Flavobacterium muglaense</name>
    <dbReference type="NCBI Taxonomy" id="2764716"/>
    <lineage>
        <taxon>Bacteria</taxon>
        <taxon>Pseudomonadati</taxon>
        <taxon>Bacteroidota</taxon>
        <taxon>Flavobacteriia</taxon>
        <taxon>Flavobacteriales</taxon>
        <taxon>Flavobacteriaceae</taxon>
        <taxon>Flavobacterium</taxon>
    </lineage>
</organism>
<accession>A0A923MZW7</accession>
<evidence type="ECO:0000313" key="1">
    <source>
        <dbReference type="EMBL" id="MBC5844786.1"/>
    </source>
</evidence>